<proteinExistence type="inferred from homology"/>
<dbReference type="Pfam" id="PF00400">
    <property type="entry name" value="WD40"/>
    <property type="match status" value="3"/>
</dbReference>
<dbReference type="GO" id="GO:0005737">
    <property type="term" value="C:cytoplasm"/>
    <property type="evidence" value="ECO:0007669"/>
    <property type="project" value="UniProtKB-SubCell"/>
</dbReference>
<protein>
    <recommendedName>
        <fullName evidence="11">WD repeat-containing protein 6</fullName>
    </recommendedName>
</protein>
<dbReference type="SUPFAM" id="SSF50978">
    <property type="entry name" value="WD40 repeat-like"/>
    <property type="match status" value="2"/>
</dbReference>
<dbReference type="InterPro" id="IPR011041">
    <property type="entry name" value="Quinoprot_gluc/sorb_DH_b-prop"/>
</dbReference>
<dbReference type="GO" id="GO:0008033">
    <property type="term" value="P:tRNA processing"/>
    <property type="evidence" value="ECO:0007669"/>
    <property type="project" value="UniProtKB-KW"/>
</dbReference>
<dbReference type="PANTHER" id="PTHR14344">
    <property type="entry name" value="WD REPEAT PROTEIN"/>
    <property type="match status" value="1"/>
</dbReference>
<evidence type="ECO:0000256" key="8">
    <source>
        <dbReference type="SAM" id="MobiDB-lite"/>
    </source>
</evidence>
<sequence length="1462" mass="159930">MDDCRLRKGPYRGDVSALCLIWSHHSGGRRRLLLAGTGPHVLLYDLLTGSLVSSIVAFDGVRVHGICCGPATQEKLHPMSSECKSTLSTVLVHGERRVKVLEMVGSLSGNEICLKPWRSLPRFSHWVMDVRLLASSEATLESHEKGESKETMLLAVGLSNNTIGLWDLYNSVLLYRVTCSERLLLYSMRLWGDSPGNLHAGVGTIFNEVLVWKLGPQAATIEDASRRLTRLKKTAEKGEQTPGEVISSERLSTVEEVVEPLQRLLGHEGSIYRLTWSLDGLTLVSVSDDRSARVWHSGGVEQPFSGHWEAQARVGPILYGHGARLWDSDVSEKLLITASEDCTCRVWTIDGRYLATLKGHKGRGIWRCVYDPDLNVVVTAGADSSIKIQSLHKWSKGFDSTRSDELIDFTARGSESKQEIFTIDPVWSDVSGKQSGYLDSKSEYVRCLKLTDECSLYIGTNQGFLYHVQISENQETAWTTLVSGLGGPVVCMDVYVWRRRIDDLNDGGNHPNEDLVILGDGKGSATAVRVRTGAQMQCTWRYTWTAEKERQLLEVFCPRPVAGRCVLTADPKGSFLLWRLPSSDMNQDGRTRSPTGPGIKEGRKEDSTEAEESAVLLAMGKCSYGRVVCVDVCLGQQLLACGDKQGSLTLFSFPRILLSHAGCVEQPLKLQTLALFKGAHGISTLTSISFVPKQHGGQAHIRTTGRDGCVCKFHFEYHSAAENGPQTLTCSGIERVAAVSMIERVELSEGDSMRTTSRRKVAVGFTGSDFLLWDMTHNSELLRVTCGGWRRPFSYIVGSIPELQHAFVFVKGQAIQIHRSWIKSSEAALSKPDYEVATQSLRAPFHGREISSVLIFSSPANAGSASAGDQRLTIATGSEDGTVILSSYQEGTEDHLDPCLVLGDHVGGSAVRSLALVDKAHCLCTQTPGNEDLLSGVPVRTSEPCNFIFSAGAKEVLTCWRLVWDVEGIDSRADPVPSLADEKLEEKTVSNPCKVSSQWLSTRMLQKKHPPATPGVREAGFVEQASRSSMSSLVGVLSVEDEDLKEKRAVPSKLDDDDHRYLAMTAFAVTCRRTGNLVCFILTASSNATLTAHAFHIKSRAWIEVATLDYQGAPVLSIEHIVAPCSTVQGCSDTYLVLTGATNGNIALWDLTTTVIKHMNSGEALGVQEAVSSVLRPLTGRGSQGGRRRKTREELKLVKKSEAQLVKKPECEAPKSDSEVSTLTNSISTYDSSETQGQDTTAAMEKDPRIPALSLIQEIQGAHQSGVNCMSVARLQQAADNSSCAELVYIVISGGDDQAIHLAAVRLVTSPYPLSADSEGKRKFEDTLQRTEQFLDLKFLSHRKIPCAHSSAVKGIWTDGSWVFSTGLDQRLRCWKLTTPESCKEIMKLDDSITEEVSEAPKASETKSPLVECMPCVIDTPEAASLHVDATSQGKYRIAVVGRGLQIINFDSTMSGTERNVM</sequence>
<comment type="caution">
    <text evidence="9">The sequence shown here is derived from an EMBL/GenBank/DDBJ whole genome shotgun (WGS) entry which is preliminary data.</text>
</comment>
<dbReference type="InterPro" id="IPR036322">
    <property type="entry name" value="WD40_repeat_dom_sf"/>
</dbReference>
<evidence type="ECO:0000256" key="5">
    <source>
        <dbReference type="ARBA" id="ARBA00022737"/>
    </source>
</evidence>
<evidence type="ECO:0000256" key="6">
    <source>
        <dbReference type="ARBA" id="ARBA00038255"/>
    </source>
</evidence>
<dbReference type="PROSITE" id="PS50082">
    <property type="entry name" value="WD_REPEATS_2"/>
    <property type="match status" value="1"/>
</dbReference>
<name>A0ABD3HI66_9MARC</name>
<dbReference type="InterPro" id="IPR015943">
    <property type="entry name" value="WD40/YVTN_repeat-like_dom_sf"/>
</dbReference>
<dbReference type="EMBL" id="JBJQOH010000004">
    <property type="protein sequence ID" value="KAL3689810.1"/>
    <property type="molecule type" value="Genomic_DNA"/>
</dbReference>
<comment type="similarity">
    <text evidence="6">Belongs to the WD repeat WDR6 family.</text>
</comment>
<comment type="subcellular location">
    <subcellularLocation>
        <location evidence="1">Cytoplasm</location>
    </subcellularLocation>
</comment>
<dbReference type="SMART" id="SM00320">
    <property type="entry name" value="WD40"/>
    <property type="match status" value="9"/>
</dbReference>
<keyword evidence="2" id="KW-0963">Cytoplasm</keyword>
<keyword evidence="10" id="KW-1185">Reference proteome</keyword>
<organism evidence="9 10">
    <name type="scientific">Riccia sorocarpa</name>
    <dbReference type="NCBI Taxonomy" id="122646"/>
    <lineage>
        <taxon>Eukaryota</taxon>
        <taxon>Viridiplantae</taxon>
        <taxon>Streptophyta</taxon>
        <taxon>Embryophyta</taxon>
        <taxon>Marchantiophyta</taxon>
        <taxon>Marchantiopsida</taxon>
        <taxon>Marchantiidae</taxon>
        <taxon>Marchantiales</taxon>
        <taxon>Ricciaceae</taxon>
        <taxon>Riccia</taxon>
    </lineage>
</organism>
<dbReference type="Gene3D" id="2.130.10.10">
    <property type="entry name" value="YVTN repeat-like/Quinoprotein amine dehydrogenase"/>
    <property type="match status" value="5"/>
</dbReference>
<keyword evidence="3 7" id="KW-0853">WD repeat</keyword>
<evidence type="ECO:0000256" key="3">
    <source>
        <dbReference type="ARBA" id="ARBA00022574"/>
    </source>
</evidence>
<dbReference type="PROSITE" id="PS50294">
    <property type="entry name" value="WD_REPEATS_REGION"/>
    <property type="match status" value="1"/>
</dbReference>
<evidence type="ECO:0000313" key="9">
    <source>
        <dbReference type="EMBL" id="KAL3689810.1"/>
    </source>
</evidence>
<feature type="region of interest" description="Disordered" evidence="8">
    <location>
        <begin position="585"/>
        <end position="607"/>
    </location>
</feature>
<dbReference type="SUPFAM" id="SSF50952">
    <property type="entry name" value="Soluble quinoprotein glucose dehydrogenase"/>
    <property type="match status" value="1"/>
</dbReference>
<evidence type="ECO:0000256" key="2">
    <source>
        <dbReference type="ARBA" id="ARBA00022490"/>
    </source>
</evidence>
<dbReference type="InterPro" id="IPR001680">
    <property type="entry name" value="WD40_rpt"/>
</dbReference>
<keyword evidence="4" id="KW-0819">tRNA processing</keyword>
<evidence type="ECO:0000256" key="4">
    <source>
        <dbReference type="ARBA" id="ARBA00022694"/>
    </source>
</evidence>
<dbReference type="InterPro" id="IPR051973">
    <property type="entry name" value="tRNA_Anticodon_Mtase-Reg"/>
</dbReference>
<dbReference type="Proteomes" id="UP001633002">
    <property type="component" value="Unassembled WGS sequence"/>
</dbReference>
<evidence type="ECO:0000256" key="1">
    <source>
        <dbReference type="ARBA" id="ARBA00004496"/>
    </source>
</evidence>
<evidence type="ECO:0000313" key="10">
    <source>
        <dbReference type="Proteomes" id="UP001633002"/>
    </source>
</evidence>
<feature type="repeat" description="WD" evidence="7">
    <location>
        <begin position="264"/>
        <end position="295"/>
    </location>
</feature>
<keyword evidence="5" id="KW-0677">Repeat</keyword>
<accession>A0ABD3HI66</accession>
<dbReference type="PANTHER" id="PTHR14344:SF3">
    <property type="entry name" value="WD REPEAT-CONTAINING PROTEIN 6"/>
    <property type="match status" value="1"/>
</dbReference>
<reference evidence="9 10" key="1">
    <citation type="submission" date="2024-09" db="EMBL/GenBank/DDBJ databases">
        <title>Chromosome-scale assembly of Riccia sorocarpa.</title>
        <authorList>
            <person name="Paukszto L."/>
        </authorList>
    </citation>
    <scope>NUCLEOTIDE SEQUENCE [LARGE SCALE GENOMIC DNA]</scope>
    <source>
        <strain evidence="9">LP-2024</strain>
        <tissue evidence="9">Aerial parts of the thallus</tissue>
    </source>
</reference>
<gene>
    <name evidence="9" type="ORF">R1sor_016119</name>
</gene>
<evidence type="ECO:0008006" key="11">
    <source>
        <dbReference type="Google" id="ProtNLM"/>
    </source>
</evidence>
<feature type="compositionally biased region" description="Polar residues" evidence="8">
    <location>
        <begin position="585"/>
        <end position="594"/>
    </location>
</feature>
<evidence type="ECO:0000256" key="7">
    <source>
        <dbReference type="PROSITE-ProRule" id="PRU00221"/>
    </source>
</evidence>